<feature type="transmembrane region" description="Helical" evidence="1">
    <location>
        <begin position="42"/>
        <end position="67"/>
    </location>
</feature>
<reference evidence="2" key="1">
    <citation type="journal article" date="2015" name="Nature">
        <title>Complex archaea that bridge the gap between prokaryotes and eukaryotes.</title>
        <authorList>
            <person name="Spang A."/>
            <person name="Saw J.H."/>
            <person name="Jorgensen S.L."/>
            <person name="Zaremba-Niedzwiedzka K."/>
            <person name="Martijn J."/>
            <person name="Lind A.E."/>
            <person name="van Eijk R."/>
            <person name="Schleper C."/>
            <person name="Guy L."/>
            <person name="Ettema T.J."/>
        </authorList>
    </citation>
    <scope>NUCLEOTIDE SEQUENCE</scope>
</reference>
<keyword evidence="1" id="KW-0812">Transmembrane</keyword>
<sequence>MALDINGWIDGITATGVVVFGVIFGLFFYFKSKKTGAKLLSYLGLTVMLAGLMFLGVFSDFLVLLITNQNIENNGFVGILSYIWFAPVIISAMFIGSELLTPNRKWYIISIIVVISVLFEIIMLIDPLNSFNFIPEPPDPPSINLIDYNTNMFTIAGMLVGVLLLSTLVFLGFGFLYKGFQTTGIIRRNFFYLSAGSIGFCIFGLLEGLTVPGIMVIFVRIGYLASFWFMYLGLRSKG</sequence>
<dbReference type="AlphaFoldDB" id="A0A0F9FFL2"/>
<feature type="transmembrane region" description="Helical" evidence="1">
    <location>
        <begin position="152"/>
        <end position="177"/>
    </location>
</feature>
<dbReference type="EMBL" id="LAZR01021480">
    <property type="protein sequence ID" value="KKL85179.1"/>
    <property type="molecule type" value="Genomic_DNA"/>
</dbReference>
<feature type="transmembrane region" description="Helical" evidence="1">
    <location>
        <begin position="212"/>
        <end position="234"/>
    </location>
</feature>
<feature type="transmembrane region" description="Helical" evidence="1">
    <location>
        <begin position="189"/>
        <end position="206"/>
    </location>
</feature>
<keyword evidence="1" id="KW-1133">Transmembrane helix</keyword>
<feature type="transmembrane region" description="Helical" evidence="1">
    <location>
        <begin position="106"/>
        <end position="125"/>
    </location>
</feature>
<evidence type="ECO:0000256" key="1">
    <source>
        <dbReference type="SAM" id="Phobius"/>
    </source>
</evidence>
<comment type="caution">
    <text evidence="2">The sequence shown here is derived from an EMBL/GenBank/DDBJ whole genome shotgun (WGS) entry which is preliminary data.</text>
</comment>
<protein>
    <recommendedName>
        <fullName evidence="3">Histidine kinase N-terminal 7TM region domain-containing protein</fullName>
    </recommendedName>
</protein>
<gene>
    <name evidence="2" type="ORF">LCGC14_1957310</name>
</gene>
<feature type="transmembrane region" description="Helical" evidence="1">
    <location>
        <begin position="79"/>
        <end position="99"/>
    </location>
</feature>
<evidence type="ECO:0000313" key="2">
    <source>
        <dbReference type="EMBL" id="KKL85179.1"/>
    </source>
</evidence>
<evidence type="ECO:0008006" key="3">
    <source>
        <dbReference type="Google" id="ProtNLM"/>
    </source>
</evidence>
<proteinExistence type="predicted"/>
<name>A0A0F9FFL2_9ZZZZ</name>
<keyword evidence="1" id="KW-0472">Membrane</keyword>
<feature type="transmembrane region" description="Helical" evidence="1">
    <location>
        <begin position="12"/>
        <end position="30"/>
    </location>
</feature>
<accession>A0A0F9FFL2</accession>
<organism evidence="2">
    <name type="scientific">marine sediment metagenome</name>
    <dbReference type="NCBI Taxonomy" id="412755"/>
    <lineage>
        <taxon>unclassified sequences</taxon>
        <taxon>metagenomes</taxon>
        <taxon>ecological metagenomes</taxon>
    </lineage>
</organism>